<reference evidence="2" key="1">
    <citation type="journal article" date="2019" name="Int. J. Syst. Evol. Microbiol.">
        <title>The Global Catalogue of Microorganisms (GCM) 10K type strain sequencing project: providing services to taxonomists for standard genome sequencing and annotation.</title>
        <authorList>
            <consortium name="The Broad Institute Genomics Platform"/>
            <consortium name="The Broad Institute Genome Sequencing Center for Infectious Disease"/>
            <person name="Wu L."/>
            <person name="Ma J."/>
        </authorList>
    </citation>
    <scope>NUCLEOTIDE SEQUENCE [LARGE SCALE GENOMIC DNA]</scope>
    <source>
        <strain evidence="2">CGMCC 1.15277</strain>
    </source>
</reference>
<protein>
    <submittedName>
        <fullName evidence="1">Glycosyltransferase</fullName>
    </submittedName>
</protein>
<dbReference type="Proteomes" id="UP001596266">
    <property type="component" value="Unassembled WGS sequence"/>
</dbReference>
<dbReference type="Gene3D" id="3.40.50.2000">
    <property type="entry name" value="Glycogen Phosphorylase B"/>
    <property type="match status" value="1"/>
</dbReference>
<accession>A0ABW1WWR2</accession>
<dbReference type="RefSeq" id="WP_343885452.1">
    <property type="nucleotide sequence ID" value="NZ_BAAAKI010000006.1"/>
</dbReference>
<evidence type="ECO:0000313" key="2">
    <source>
        <dbReference type="Proteomes" id="UP001596266"/>
    </source>
</evidence>
<dbReference type="EMBL" id="JBHSUA010000003">
    <property type="protein sequence ID" value="MFC6395525.1"/>
    <property type="molecule type" value="Genomic_DNA"/>
</dbReference>
<name>A0ABW1WWR2_9ACTN</name>
<proteinExistence type="predicted"/>
<sequence>MAAPLTLVYYAHHHGSGHLRHARRLASLGVAQVVVVGGRGADVELPPDVVPGDDHVQPSSSPFHWTPTTAQVRRRFSALQQVLDDVDPDLVMVDVSVEAATFCHLAGYPVLHRRMPGDRTDPPHELAYSLSERLFAYYPRELEQPEFAWADKTRWLGMPDDHPHLPDVAPEPGVVTVVSGAGGRGVDLAHLMRAARQTPHRQWHVLGPTGDIAALAGVDNLHLHGWVPNPLEWLQRAEVVVCGAGHNTIAATAAARRPVVLAPEMRPHDEQLVFARQLHERLGVPLVEGWDDADWPGLLASSLDGRVLPDALLVSRKVFGRRVRELLEEVASPRQPLETGIGNQRVGQLLGGGLAQQLKVVVAPGDQPA</sequence>
<evidence type="ECO:0000313" key="1">
    <source>
        <dbReference type="EMBL" id="MFC6395525.1"/>
    </source>
</evidence>
<dbReference type="SUPFAM" id="SSF53756">
    <property type="entry name" value="UDP-Glycosyltransferase/glycogen phosphorylase"/>
    <property type="match status" value="1"/>
</dbReference>
<comment type="caution">
    <text evidence="1">The sequence shown here is derived from an EMBL/GenBank/DDBJ whole genome shotgun (WGS) entry which is preliminary data.</text>
</comment>
<keyword evidence="2" id="KW-1185">Reference proteome</keyword>
<gene>
    <name evidence="1" type="ORF">ACFP57_00740</name>
</gene>
<organism evidence="1 2">
    <name type="scientific">Luteococcus sanguinis</name>
    <dbReference type="NCBI Taxonomy" id="174038"/>
    <lineage>
        <taxon>Bacteria</taxon>
        <taxon>Bacillati</taxon>
        <taxon>Actinomycetota</taxon>
        <taxon>Actinomycetes</taxon>
        <taxon>Propionibacteriales</taxon>
        <taxon>Propionibacteriaceae</taxon>
        <taxon>Luteococcus</taxon>
    </lineage>
</organism>